<dbReference type="AlphaFoldDB" id="A0A364Y5C3"/>
<dbReference type="InterPro" id="IPR011006">
    <property type="entry name" value="CheY-like_superfamily"/>
</dbReference>
<dbReference type="SUPFAM" id="SSF52172">
    <property type="entry name" value="CheY-like"/>
    <property type="match status" value="1"/>
</dbReference>
<dbReference type="EMBL" id="QMFY01000002">
    <property type="protein sequence ID" value="RAW02005.1"/>
    <property type="molecule type" value="Genomic_DNA"/>
</dbReference>
<name>A0A364Y5C3_9BACT</name>
<reference evidence="3 4" key="1">
    <citation type="submission" date="2018-06" db="EMBL/GenBank/DDBJ databases">
        <title>Chryseolinea flavus sp. nov., a member of the phylum Bacteroidetes isolated from soil.</title>
        <authorList>
            <person name="Li Y."/>
            <person name="Wang J."/>
        </authorList>
    </citation>
    <scope>NUCLEOTIDE SEQUENCE [LARGE SCALE GENOMIC DNA]</scope>
    <source>
        <strain evidence="3 4">SDU1-6</strain>
    </source>
</reference>
<dbReference type="RefSeq" id="WP_112745830.1">
    <property type="nucleotide sequence ID" value="NZ_QMFY01000002.1"/>
</dbReference>
<proteinExistence type="predicted"/>
<dbReference type="Pfam" id="PF00072">
    <property type="entry name" value="Response_reg"/>
    <property type="match status" value="1"/>
</dbReference>
<evidence type="ECO:0000313" key="4">
    <source>
        <dbReference type="Proteomes" id="UP000251889"/>
    </source>
</evidence>
<accession>A0A364Y5C3</accession>
<evidence type="ECO:0000259" key="2">
    <source>
        <dbReference type="PROSITE" id="PS50110"/>
    </source>
</evidence>
<dbReference type="GO" id="GO:0000160">
    <property type="term" value="P:phosphorelay signal transduction system"/>
    <property type="evidence" value="ECO:0007669"/>
    <property type="project" value="InterPro"/>
</dbReference>
<evidence type="ECO:0000313" key="3">
    <source>
        <dbReference type="EMBL" id="RAW02005.1"/>
    </source>
</evidence>
<dbReference type="PROSITE" id="PS50110">
    <property type="entry name" value="RESPONSE_REGULATORY"/>
    <property type="match status" value="1"/>
</dbReference>
<protein>
    <recommendedName>
        <fullName evidence="2">Response regulatory domain-containing protein</fullName>
    </recommendedName>
</protein>
<dbReference type="Proteomes" id="UP000251889">
    <property type="component" value="Unassembled WGS sequence"/>
</dbReference>
<dbReference type="InterPro" id="IPR001789">
    <property type="entry name" value="Sig_transdc_resp-reg_receiver"/>
</dbReference>
<organism evidence="3 4">
    <name type="scientific">Pseudochryseolinea flava</name>
    <dbReference type="NCBI Taxonomy" id="2059302"/>
    <lineage>
        <taxon>Bacteria</taxon>
        <taxon>Pseudomonadati</taxon>
        <taxon>Bacteroidota</taxon>
        <taxon>Cytophagia</taxon>
        <taxon>Cytophagales</taxon>
        <taxon>Fulvivirgaceae</taxon>
        <taxon>Pseudochryseolinea</taxon>
    </lineage>
</organism>
<feature type="domain" description="Response regulatory" evidence="2">
    <location>
        <begin position="3"/>
        <end position="66"/>
    </location>
</feature>
<evidence type="ECO:0000256" key="1">
    <source>
        <dbReference type="PROSITE-ProRule" id="PRU00169"/>
    </source>
</evidence>
<comment type="caution">
    <text evidence="1">Lacks conserved residue(s) required for the propagation of feature annotation.</text>
</comment>
<sequence>MKSILIIDYSRTSRIAVRKSFNGHDLTWHEAKNGDDTFGILETFTIDLVICNAVLGRADGLETLSK</sequence>
<gene>
    <name evidence="3" type="ORF">DQQ10_05460</name>
</gene>
<keyword evidence="4" id="KW-1185">Reference proteome</keyword>
<comment type="caution">
    <text evidence="3">The sequence shown here is derived from an EMBL/GenBank/DDBJ whole genome shotgun (WGS) entry which is preliminary data.</text>
</comment>
<dbReference type="Gene3D" id="3.40.50.2300">
    <property type="match status" value="1"/>
</dbReference>